<reference evidence="1 2" key="1">
    <citation type="submission" date="2019-05" db="EMBL/GenBank/DDBJ databases">
        <title>Another draft genome of Portunus trituberculatus and its Hox gene families provides insights of decapod evolution.</title>
        <authorList>
            <person name="Jeong J.-H."/>
            <person name="Song I."/>
            <person name="Kim S."/>
            <person name="Choi T."/>
            <person name="Kim D."/>
            <person name="Ryu S."/>
            <person name="Kim W."/>
        </authorList>
    </citation>
    <scope>NUCLEOTIDE SEQUENCE [LARGE SCALE GENOMIC DNA]</scope>
    <source>
        <tissue evidence="1">Muscle</tissue>
    </source>
</reference>
<comment type="caution">
    <text evidence="1">The sequence shown here is derived from an EMBL/GenBank/DDBJ whole genome shotgun (WGS) entry which is preliminary data.</text>
</comment>
<keyword evidence="2" id="KW-1185">Reference proteome</keyword>
<protein>
    <submittedName>
        <fullName evidence="1">Uncharacterized protein</fullName>
    </submittedName>
</protein>
<evidence type="ECO:0000313" key="1">
    <source>
        <dbReference type="EMBL" id="MPC95910.1"/>
    </source>
</evidence>
<proteinExistence type="predicted"/>
<accession>A0A5B7JGL2</accession>
<name>A0A5B7JGL2_PORTR</name>
<dbReference type="EMBL" id="VSRR010103939">
    <property type="protein sequence ID" value="MPC95910.1"/>
    <property type="molecule type" value="Genomic_DNA"/>
</dbReference>
<evidence type="ECO:0000313" key="2">
    <source>
        <dbReference type="Proteomes" id="UP000324222"/>
    </source>
</evidence>
<dbReference type="Proteomes" id="UP000324222">
    <property type="component" value="Unassembled WGS sequence"/>
</dbReference>
<sequence>MKSPEHLPSPSIRRRLRIPLTTTTTTTITTTPAVPVIREQAPVTGSCCRYVYTEEAARGLTPGALRARRDLERRAGERR</sequence>
<dbReference type="AlphaFoldDB" id="A0A5B7JGL2"/>
<gene>
    <name evidence="1" type="ORF">E2C01_091138</name>
</gene>
<organism evidence="1 2">
    <name type="scientific">Portunus trituberculatus</name>
    <name type="common">Swimming crab</name>
    <name type="synonym">Neptunus trituberculatus</name>
    <dbReference type="NCBI Taxonomy" id="210409"/>
    <lineage>
        <taxon>Eukaryota</taxon>
        <taxon>Metazoa</taxon>
        <taxon>Ecdysozoa</taxon>
        <taxon>Arthropoda</taxon>
        <taxon>Crustacea</taxon>
        <taxon>Multicrustacea</taxon>
        <taxon>Malacostraca</taxon>
        <taxon>Eumalacostraca</taxon>
        <taxon>Eucarida</taxon>
        <taxon>Decapoda</taxon>
        <taxon>Pleocyemata</taxon>
        <taxon>Brachyura</taxon>
        <taxon>Eubrachyura</taxon>
        <taxon>Portunoidea</taxon>
        <taxon>Portunidae</taxon>
        <taxon>Portuninae</taxon>
        <taxon>Portunus</taxon>
    </lineage>
</organism>